<evidence type="ECO:0000313" key="1">
    <source>
        <dbReference type="EMBL" id="AFZ38244.1"/>
    </source>
</evidence>
<keyword evidence="1" id="KW-0614">Plasmid</keyword>
<dbReference type="EMBL" id="CP003655">
    <property type="protein sequence ID" value="AFZ38244.1"/>
    <property type="molecule type" value="Genomic_DNA"/>
</dbReference>
<dbReference type="HOGENOM" id="CLU_095139_1_1_3"/>
<dbReference type="PANTHER" id="PTHR34050">
    <property type="entry name" value="DNA REPAIR RAD52-LIKE PROTEIN 2, CHLOROPLASTIC"/>
    <property type="match status" value="1"/>
</dbReference>
<dbReference type="Proteomes" id="UP000010473">
    <property type="component" value="Plasmid pSTA7437.02"/>
</dbReference>
<evidence type="ECO:0000313" key="2">
    <source>
        <dbReference type="Proteomes" id="UP000010473"/>
    </source>
</evidence>
<reference evidence="2" key="1">
    <citation type="journal article" date="2013" name="Proc. Natl. Acad. Sci. U.S.A.">
        <title>Improving the coverage of the cyanobacterial phylum using diversity-driven genome sequencing.</title>
        <authorList>
            <person name="Shih P.M."/>
            <person name="Wu D."/>
            <person name="Latifi A."/>
            <person name="Axen S.D."/>
            <person name="Fewer D.P."/>
            <person name="Talla E."/>
            <person name="Calteau A."/>
            <person name="Cai F."/>
            <person name="Tandeau de Marsac N."/>
            <person name="Rippka R."/>
            <person name="Herdman M."/>
            <person name="Sivonen K."/>
            <person name="Coursin T."/>
            <person name="Laurent T."/>
            <person name="Goodwin L."/>
            <person name="Nolan M."/>
            <person name="Davenport K.W."/>
            <person name="Han C.S."/>
            <person name="Rubin E.M."/>
            <person name="Eisen J.A."/>
            <person name="Woyke T."/>
            <person name="Gugger M."/>
            <person name="Kerfeld C.A."/>
        </authorList>
    </citation>
    <scope>NUCLEOTIDE SEQUENCE [LARGE SCALE GENOMIC DNA]</scope>
    <source>
        <strain evidence="2">ATCC 29371 / PCC 7437</strain>
        <plasmid evidence="2">Plasmid pSTA7437.02</plasmid>
    </source>
</reference>
<organism evidence="1 2">
    <name type="scientific">Stanieria cyanosphaera (strain ATCC 29371 / PCC 7437)</name>
    <dbReference type="NCBI Taxonomy" id="111780"/>
    <lineage>
        <taxon>Bacteria</taxon>
        <taxon>Bacillati</taxon>
        <taxon>Cyanobacteriota</taxon>
        <taxon>Cyanophyceae</taxon>
        <taxon>Pleurocapsales</taxon>
        <taxon>Dermocarpellaceae</taxon>
        <taxon>Stanieria</taxon>
    </lineage>
</organism>
<dbReference type="RefSeq" id="WP_015195622.1">
    <property type="nucleotide sequence ID" value="NC_019749.1"/>
</dbReference>
<protein>
    <recommendedName>
        <fullName evidence="3">Rad52/22 double-strand break repair protein</fullName>
    </recommendedName>
</protein>
<dbReference type="InterPro" id="IPR037489">
    <property type="entry name" value="RAD52-like"/>
</dbReference>
<name>K9Y1N6_STAC7</name>
<dbReference type="PANTHER" id="PTHR34050:SF3">
    <property type="entry name" value="DNA REPAIR RAD52-LIKE PROTEIN 2, CHLOROPLASTIC"/>
    <property type="match status" value="1"/>
</dbReference>
<keyword evidence="2" id="KW-1185">Reference proteome</keyword>
<accession>K9Y1N6</accession>
<dbReference type="GO" id="GO:0003677">
    <property type="term" value="F:DNA binding"/>
    <property type="evidence" value="ECO:0007669"/>
    <property type="project" value="InterPro"/>
</dbReference>
<evidence type="ECO:0008006" key="3">
    <source>
        <dbReference type="Google" id="ProtNLM"/>
    </source>
</evidence>
<dbReference type="KEGG" id="scs:Sta7437_4806"/>
<geneLocation type="plasmid" evidence="1 2">
    <name>pSTA7437.02</name>
</geneLocation>
<sequence>MPTQKLDLTPPTHPGEWSLAQIQEAFKRKLPPTMLKKLPADKGFALYLPWWSCNKILDKYAPGWTWEIKETLISRDRLFIVGRLTIPTSEGNVYREATGTEELKREKYNKDNNSYEVKEIAYGDPSSNAESMAFRRCAARFGLGLYLYEK</sequence>
<dbReference type="OrthoDB" id="560819at2"/>
<dbReference type="GO" id="GO:0000724">
    <property type="term" value="P:double-strand break repair via homologous recombination"/>
    <property type="evidence" value="ECO:0007669"/>
    <property type="project" value="InterPro"/>
</dbReference>
<proteinExistence type="predicted"/>
<dbReference type="AlphaFoldDB" id="K9Y1N6"/>
<gene>
    <name evidence="1" type="ordered locus">Sta7437_4806</name>
</gene>